<reference evidence="11 12" key="1">
    <citation type="submission" date="2013-09" db="EMBL/GenBank/DDBJ databases">
        <authorList>
            <person name="Durkin A.S."/>
            <person name="Haft D.R."/>
            <person name="McCorrison J."/>
            <person name="Torralba M."/>
            <person name="Gillis M."/>
            <person name="Haft D.H."/>
            <person name="Methe B."/>
            <person name="Sutton G."/>
            <person name="Nelson K.E."/>
        </authorList>
    </citation>
    <scope>NUCLEOTIDE SEQUENCE [LARGE SCALE GENOMIC DNA]</scope>
    <source>
        <strain evidence="11 12">BV3C16-1</strain>
    </source>
</reference>
<comment type="function">
    <text evidence="8">Phosphorylase is an important allosteric enzyme in carbohydrate metabolism. Enzymes from different sources differ in their regulatory mechanisms and in their natural substrates. However, all known phosphorylases share catalytic and structural properties.</text>
</comment>
<dbReference type="Proteomes" id="UP000017090">
    <property type="component" value="Unassembled WGS sequence"/>
</dbReference>
<keyword evidence="4 10" id="KW-0328">Glycosyltransferase</keyword>
<feature type="modified residue" description="N6-(pyridoxal phosphate)lysine" evidence="9">
    <location>
        <position position="674"/>
    </location>
</feature>
<gene>
    <name evidence="11" type="primary">glgP</name>
    <name evidence="11" type="ORF">HMPREF1250_2091</name>
</gene>
<dbReference type="PANTHER" id="PTHR11468:SF3">
    <property type="entry name" value="GLYCOGEN PHOSPHORYLASE, LIVER FORM"/>
    <property type="match status" value="1"/>
</dbReference>
<comment type="catalytic activity">
    <reaction evidence="1 10">
        <text>[(1-&gt;4)-alpha-D-glucosyl](n) + phosphate = [(1-&gt;4)-alpha-D-glucosyl](n-1) + alpha-D-glucose 1-phosphate</text>
        <dbReference type="Rhea" id="RHEA:41732"/>
        <dbReference type="Rhea" id="RHEA-COMP:9584"/>
        <dbReference type="Rhea" id="RHEA-COMP:9586"/>
        <dbReference type="ChEBI" id="CHEBI:15444"/>
        <dbReference type="ChEBI" id="CHEBI:43474"/>
        <dbReference type="ChEBI" id="CHEBI:58601"/>
        <dbReference type="EC" id="2.4.1.1"/>
    </reaction>
</comment>
<keyword evidence="5 10" id="KW-0808">Transferase</keyword>
<comment type="similarity">
    <text evidence="3 10">Belongs to the glycogen phosphorylase family.</text>
</comment>
<dbReference type="EC" id="2.4.1.1" evidence="10"/>
<comment type="cofactor">
    <cofactor evidence="2 10">
        <name>pyridoxal 5'-phosphate</name>
        <dbReference type="ChEBI" id="CHEBI:597326"/>
    </cofactor>
</comment>
<keyword evidence="7 10" id="KW-0119">Carbohydrate metabolism</keyword>
<evidence type="ECO:0000256" key="9">
    <source>
        <dbReference type="PIRSR" id="PIRSR000460-1"/>
    </source>
</evidence>
<dbReference type="AlphaFoldDB" id="U7UTA9"/>
<dbReference type="PATRIC" id="fig|1111454.3.peg.423"/>
<dbReference type="SUPFAM" id="SSF53756">
    <property type="entry name" value="UDP-Glycosyltransferase/glycogen phosphorylase"/>
    <property type="match status" value="1"/>
</dbReference>
<dbReference type="PROSITE" id="PS00102">
    <property type="entry name" value="PHOSPHORYLASE"/>
    <property type="match status" value="1"/>
</dbReference>
<protein>
    <recommendedName>
        <fullName evidence="10">Alpha-1,4 glucan phosphorylase</fullName>
        <ecNumber evidence="10">2.4.1.1</ecNumber>
    </recommendedName>
</protein>
<evidence type="ECO:0000256" key="8">
    <source>
        <dbReference type="ARBA" id="ARBA00025174"/>
    </source>
</evidence>
<dbReference type="STRING" id="1111454.HMPREF1250_2091"/>
<dbReference type="InterPro" id="IPR011833">
    <property type="entry name" value="Glycg_phsphrylas"/>
</dbReference>
<evidence type="ECO:0000256" key="3">
    <source>
        <dbReference type="ARBA" id="ARBA00006047"/>
    </source>
</evidence>
<dbReference type="GO" id="GO:0008184">
    <property type="term" value="F:glycogen phosphorylase activity"/>
    <property type="evidence" value="ECO:0007669"/>
    <property type="project" value="InterPro"/>
</dbReference>
<dbReference type="InterPro" id="IPR000811">
    <property type="entry name" value="Glyco_trans_35"/>
</dbReference>
<dbReference type="GO" id="GO:0005737">
    <property type="term" value="C:cytoplasm"/>
    <property type="evidence" value="ECO:0007669"/>
    <property type="project" value="TreeGrafter"/>
</dbReference>
<evidence type="ECO:0000256" key="2">
    <source>
        <dbReference type="ARBA" id="ARBA00001933"/>
    </source>
</evidence>
<comment type="caution">
    <text evidence="11">The sequence shown here is derived from an EMBL/GenBank/DDBJ whole genome shotgun (WGS) entry which is preliminary data.</text>
</comment>
<evidence type="ECO:0000313" key="12">
    <source>
        <dbReference type="Proteomes" id="UP000017090"/>
    </source>
</evidence>
<dbReference type="Pfam" id="PF00343">
    <property type="entry name" value="Phosphorylase"/>
    <property type="match status" value="1"/>
</dbReference>
<dbReference type="eggNOG" id="COG0058">
    <property type="taxonomic scope" value="Bacteria"/>
</dbReference>
<dbReference type="PIRSF" id="PIRSF000460">
    <property type="entry name" value="Pprylas_GlgP"/>
    <property type="match status" value="1"/>
</dbReference>
<sequence length="826" mass="95192">MHRQMQGHLKRGLEREMKTWHTKEEFKSAFTKKAGILYDKELHDLTRSEVYQIIAYMVRDLVSDNWIRTNKAYVEKKTKQIYYFSIEFLLGRLLESNLIGVDGEAVCREGLRDLGWELADILPEERDPGLGNGGLGRLAACFIDSLAALQMPGHGCSLRYQYGLFKQKMVDDYQVELPDNWLVNGFPWEVKRADKAVHVAFCGNAYMRPADNGELECVYEGASYVRAVPYDVPIIGYRNNTVNTLRLWRAEYSRDDVYRELSLGDRHQAFLYKDSVQRISRFLYPDDSTEDGRRLRLMQEYFMVSAGVQSIIRHYKKKYKAPLTAFADYMGIHINDTHPALVIPELMRIFMDEEGLSWNQAWQITVRTVAYTNHTVLPEALERWSIPMFKSLLPRIYLILEELNERWLKKVRTLYPGDEGKARDVAVLWGGQVHMAHLAVLGSHSTNGVAEIHSQILKDSTLHQLYTCFPSRFGNKTNGISHRRWLIQANPQLAALLDDTIGTDWHGSPERLEELMAYCNDASFLERLDGVKRERKRILGSYLLKQYGVSVDVDSIFDVQIKRIHLYKRQLLNILHILHLYRRLKDDPSLVIAPRTYFFGGKAAASYDEAKQTIRLISIVSRMINDDRRISKMLRVMFLENYNVSLGQILFPAADVSEQISTAGKEASGTGNMKFMMNGALTLGTMDGANIEIRRRVGDENCVIFGLRADAVMNYYIHGGYSSWEVYSSDENIRKVMDSLINGSIGDHEIFGMLYESLLDRNDEYFVLKDFEAYCGGQREIVRRYKNRRSWLHSSAVNIAQSGYFSSDRTIRQYAADIWHIQGVKV</sequence>
<evidence type="ECO:0000256" key="1">
    <source>
        <dbReference type="ARBA" id="ARBA00001275"/>
    </source>
</evidence>
<dbReference type="InterPro" id="IPR035090">
    <property type="entry name" value="Pyridoxal_P_attach_site"/>
</dbReference>
<dbReference type="CDD" id="cd04300">
    <property type="entry name" value="GT35_Glycogen_Phosphorylase"/>
    <property type="match status" value="1"/>
</dbReference>
<comment type="function">
    <text evidence="10">Allosteric enzyme that catalyzes the rate-limiting step in glycogen catabolism, the phosphorolytic cleavage of glycogen to produce glucose-1-phosphate, and plays a central role in maintaining cellular and organismal glucose homeostasis.</text>
</comment>
<evidence type="ECO:0000256" key="4">
    <source>
        <dbReference type="ARBA" id="ARBA00022676"/>
    </source>
</evidence>
<dbReference type="GO" id="GO:0005980">
    <property type="term" value="P:glycogen catabolic process"/>
    <property type="evidence" value="ECO:0007669"/>
    <property type="project" value="TreeGrafter"/>
</dbReference>
<name>U7UTA9_9FIRM</name>
<evidence type="ECO:0000256" key="7">
    <source>
        <dbReference type="ARBA" id="ARBA00023277"/>
    </source>
</evidence>
<dbReference type="NCBIfam" id="TIGR02093">
    <property type="entry name" value="P_ylase"/>
    <property type="match status" value="1"/>
</dbReference>
<dbReference type="Gene3D" id="3.40.50.2000">
    <property type="entry name" value="Glycogen Phosphorylase B"/>
    <property type="match status" value="2"/>
</dbReference>
<keyword evidence="12" id="KW-1185">Reference proteome</keyword>
<evidence type="ECO:0000256" key="5">
    <source>
        <dbReference type="ARBA" id="ARBA00022679"/>
    </source>
</evidence>
<evidence type="ECO:0000256" key="10">
    <source>
        <dbReference type="RuleBase" id="RU000587"/>
    </source>
</evidence>
<evidence type="ECO:0000256" key="6">
    <source>
        <dbReference type="ARBA" id="ARBA00022898"/>
    </source>
</evidence>
<dbReference type="FunFam" id="3.40.50.2000:FF:000149">
    <property type="entry name" value="Glycogen phosphorylase, muscle form"/>
    <property type="match status" value="1"/>
</dbReference>
<dbReference type="PANTHER" id="PTHR11468">
    <property type="entry name" value="GLYCOGEN PHOSPHORYLASE"/>
    <property type="match status" value="1"/>
</dbReference>
<organism evidence="11 12">
    <name type="scientific">Megasphaera vaginalis</name>
    <name type="common">ex Srinivasan et al. 2021</name>
    <dbReference type="NCBI Taxonomy" id="1111454"/>
    <lineage>
        <taxon>Bacteria</taxon>
        <taxon>Bacillati</taxon>
        <taxon>Bacillota</taxon>
        <taxon>Negativicutes</taxon>
        <taxon>Veillonellales</taxon>
        <taxon>Veillonellaceae</taxon>
        <taxon>Megasphaera</taxon>
    </lineage>
</organism>
<proteinExistence type="inferred from homology"/>
<evidence type="ECO:0000313" key="11">
    <source>
        <dbReference type="EMBL" id="ERT61678.1"/>
    </source>
</evidence>
<keyword evidence="6 9" id="KW-0663">Pyridoxal phosphate</keyword>
<dbReference type="GO" id="GO:0030170">
    <property type="term" value="F:pyridoxal phosphate binding"/>
    <property type="evidence" value="ECO:0007669"/>
    <property type="project" value="InterPro"/>
</dbReference>
<accession>U7UTA9</accession>
<dbReference type="EMBL" id="AWXA01000008">
    <property type="protein sequence ID" value="ERT61678.1"/>
    <property type="molecule type" value="Genomic_DNA"/>
</dbReference>